<dbReference type="Proteomes" id="UP000799291">
    <property type="component" value="Unassembled WGS sequence"/>
</dbReference>
<dbReference type="AlphaFoldDB" id="A0A6G1JJ01"/>
<evidence type="ECO:0000256" key="1">
    <source>
        <dbReference type="SAM" id="MobiDB-lite"/>
    </source>
</evidence>
<evidence type="ECO:0000313" key="3">
    <source>
        <dbReference type="Proteomes" id="UP000799291"/>
    </source>
</evidence>
<evidence type="ECO:0000313" key="2">
    <source>
        <dbReference type="EMBL" id="KAF2690145.1"/>
    </source>
</evidence>
<name>A0A6G1JJ01_9PLEO</name>
<protein>
    <submittedName>
        <fullName evidence="2">Uncharacterized protein</fullName>
    </submittedName>
</protein>
<sequence length="261" mass="29197">MAIPCVDDTPTCTFPDFSAFASTTDPETCGEWQFEGEVPSYLVEHAEIFGLDVPRCPAIPQMKKLRAEVRDPFGIQQLRERLAGEFRTASAALESLVKTRKRTYLESEEFAKLWGQRPQKRFRAGSADDGWEERGDVDVMESMELSSPPTVVSSRTTRDDEMDGVEDAPVPRLRTPSPILSFERSPADIPMANMPSSTSSPRKRSAGDMNADLSTFERPAAKKSRVEEGEKRVLRVVRRVVKKSCLGASLLLARWGQRWGV</sequence>
<gene>
    <name evidence="2" type="ORF">K458DRAFT_412966</name>
</gene>
<proteinExistence type="predicted"/>
<feature type="region of interest" description="Disordered" evidence="1">
    <location>
        <begin position="143"/>
        <end position="229"/>
    </location>
</feature>
<organism evidence="2 3">
    <name type="scientific">Lentithecium fluviatile CBS 122367</name>
    <dbReference type="NCBI Taxonomy" id="1168545"/>
    <lineage>
        <taxon>Eukaryota</taxon>
        <taxon>Fungi</taxon>
        <taxon>Dikarya</taxon>
        <taxon>Ascomycota</taxon>
        <taxon>Pezizomycotina</taxon>
        <taxon>Dothideomycetes</taxon>
        <taxon>Pleosporomycetidae</taxon>
        <taxon>Pleosporales</taxon>
        <taxon>Massarineae</taxon>
        <taxon>Lentitheciaceae</taxon>
        <taxon>Lentithecium</taxon>
    </lineage>
</organism>
<dbReference type="EMBL" id="MU005571">
    <property type="protein sequence ID" value="KAF2690145.1"/>
    <property type="molecule type" value="Genomic_DNA"/>
</dbReference>
<keyword evidence="3" id="KW-1185">Reference proteome</keyword>
<accession>A0A6G1JJ01</accession>
<reference evidence="2" key="1">
    <citation type="journal article" date="2020" name="Stud. Mycol.">
        <title>101 Dothideomycetes genomes: a test case for predicting lifestyles and emergence of pathogens.</title>
        <authorList>
            <person name="Haridas S."/>
            <person name="Albert R."/>
            <person name="Binder M."/>
            <person name="Bloem J."/>
            <person name="Labutti K."/>
            <person name="Salamov A."/>
            <person name="Andreopoulos B."/>
            <person name="Baker S."/>
            <person name="Barry K."/>
            <person name="Bills G."/>
            <person name="Bluhm B."/>
            <person name="Cannon C."/>
            <person name="Castanera R."/>
            <person name="Culley D."/>
            <person name="Daum C."/>
            <person name="Ezra D."/>
            <person name="Gonzalez J."/>
            <person name="Henrissat B."/>
            <person name="Kuo A."/>
            <person name="Liang C."/>
            <person name="Lipzen A."/>
            <person name="Lutzoni F."/>
            <person name="Magnuson J."/>
            <person name="Mondo S."/>
            <person name="Nolan M."/>
            <person name="Ohm R."/>
            <person name="Pangilinan J."/>
            <person name="Park H.-J."/>
            <person name="Ramirez L."/>
            <person name="Alfaro M."/>
            <person name="Sun H."/>
            <person name="Tritt A."/>
            <person name="Yoshinaga Y."/>
            <person name="Zwiers L.-H."/>
            <person name="Turgeon B."/>
            <person name="Goodwin S."/>
            <person name="Spatafora J."/>
            <person name="Crous P."/>
            <person name="Grigoriev I."/>
        </authorList>
    </citation>
    <scope>NUCLEOTIDE SEQUENCE</scope>
    <source>
        <strain evidence="2">CBS 122367</strain>
    </source>
</reference>
<feature type="compositionally biased region" description="Low complexity" evidence="1">
    <location>
        <begin position="146"/>
        <end position="155"/>
    </location>
</feature>